<evidence type="ECO:0000313" key="2">
    <source>
        <dbReference type="EMBL" id="PXA66284.1"/>
    </source>
</evidence>
<proteinExistence type="predicted"/>
<dbReference type="EMBL" id="QHLZ01000003">
    <property type="protein sequence ID" value="PXA66284.1"/>
    <property type="molecule type" value="Genomic_DNA"/>
</dbReference>
<feature type="signal peptide" evidence="1">
    <location>
        <begin position="1"/>
        <end position="34"/>
    </location>
</feature>
<accession>A0A2V3DTM3</accession>
<evidence type="ECO:0008006" key="4">
    <source>
        <dbReference type="Google" id="ProtNLM"/>
    </source>
</evidence>
<reference evidence="2 3" key="1">
    <citation type="submission" date="2018-05" db="EMBL/GenBank/DDBJ databases">
        <title>Genetic diversity of glacier-inhabiting Cryobacterium bacteria in China and description of Cryobacterium mengkeensis sp. nov. and Arthrobacter glacialis sp. nov.</title>
        <authorList>
            <person name="Liu Q."/>
            <person name="Xin Y.-H."/>
        </authorList>
    </citation>
    <scope>NUCLEOTIDE SEQUENCE [LARGE SCALE GENOMIC DNA]</scope>
    <source>
        <strain evidence="2 3">GP3</strain>
    </source>
</reference>
<sequence length="205" mass="21586">MRLGSRKPRYFLIVIFAVLALLLPLLVAPTSAQAAASSATRITKFVVGPATVTKGKTLSYSGQVQQAKGSSWANTGAITVKIYFDPDGSAPKTLVRTLKTNSAGAFKASAAASVSGKWTALVPAQGQYKASSTGAINNKVVAAAKPTSSKPASKWNCPSWAPIKGNAPSKIYHLKNQKFYTKTTPEICFSTETAAKNAGYRKSKV</sequence>
<keyword evidence="3" id="KW-1185">Reference proteome</keyword>
<dbReference type="Proteomes" id="UP000246303">
    <property type="component" value="Unassembled WGS sequence"/>
</dbReference>
<evidence type="ECO:0000256" key="1">
    <source>
        <dbReference type="SAM" id="SignalP"/>
    </source>
</evidence>
<feature type="chain" id="PRO_5015941562" description="Bacterial Ig domain-containing protein" evidence="1">
    <location>
        <begin position="35"/>
        <end position="205"/>
    </location>
</feature>
<evidence type="ECO:0000313" key="3">
    <source>
        <dbReference type="Proteomes" id="UP000246303"/>
    </source>
</evidence>
<name>A0A2V3DTM3_9MICC</name>
<gene>
    <name evidence="2" type="ORF">CVS29_06190</name>
</gene>
<keyword evidence="1" id="KW-0732">Signal</keyword>
<organism evidence="2 3">
    <name type="scientific">Arthrobacter psychrochitiniphilus</name>
    <dbReference type="NCBI Taxonomy" id="291045"/>
    <lineage>
        <taxon>Bacteria</taxon>
        <taxon>Bacillati</taxon>
        <taxon>Actinomycetota</taxon>
        <taxon>Actinomycetes</taxon>
        <taxon>Micrococcales</taxon>
        <taxon>Micrococcaceae</taxon>
        <taxon>Arthrobacter</taxon>
    </lineage>
</organism>
<dbReference type="AlphaFoldDB" id="A0A2V3DTM3"/>
<protein>
    <recommendedName>
        <fullName evidence="4">Bacterial Ig domain-containing protein</fullName>
    </recommendedName>
</protein>
<comment type="caution">
    <text evidence="2">The sequence shown here is derived from an EMBL/GenBank/DDBJ whole genome shotgun (WGS) entry which is preliminary data.</text>
</comment>